<feature type="domain" description="Polysaccharide lyase 8 N-terminal alpha-helical" evidence="6">
    <location>
        <begin position="208"/>
        <end position="364"/>
    </location>
</feature>
<reference evidence="7" key="1">
    <citation type="submission" date="2022-07" db="EMBL/GenBank/DDBJ databases">
        <title>Genome Sequence of Agrocybe chaxingu.</title>
        <authorList>
            <person name="Buettner E."/>
        </authorList>
    </citation>
    <scope>NUCLEOTIDE SEQUENCE</scope>
    <source>
        <strain evidence="7">MP-N11</strain>
    </source>
</reference>
<keyword evidence="8" id="KW-1185">Reference proteome</keyword>
<dbReference type="PANTHER" id="PTHR38481:SF1">
    <property type="entry name" value="HYALURONATE LYASE"/>
    <property type="match status" value="1"/>
</dbReference>
<dbReference type="InterPro" id="IPR008929">
    <property type="entry name" value="Chondroitin_lyas"/>
</dbReference>
<keyword evidence="2" id="KW-0732">Signal</keyword>
<feature type="domain" description="Polysaccharide lyase family 8 central" evidence="4">
    <location>
        <begin position="449"/>
        <end position="660"/>
    </location>
</feature>
<accession>A0A9W8K363</accession>
<dbReference type="Gene3D" id="2.60.220.10">
    <property type="entry name" value="Polysaccharide lyase family 8-like, C-terminal"/>
    <property type="match status" value="1"/>
</dbReference>
<dbReference type="GO" id="GO:0016837">
    <property type="term" value="F:carbon-oxygen lyase activity, acting on polysaccharides"/>
    <property type="evidence" value="ECO:0007669"/>
    <property type="project" value="UniProtKB-ARBA"/>
</dbReference>
<dbReference type="GO" id="GO:0005975">
    <property type="term" value="P:carbohydrate metabolic process"/>
    <property type="evidence" value="ECO:0007669"/>
    <property type="project" value="InterPro"/>
</dbReference>
<dbReference type="AlphaFoldDB" id="A0A9W8K363"/>
<dbReference type="SUPFAM" id="SSF74650">
    <property type="entry name" value="Galactose mutarotase-like"/>
    <property type="match status" value="1"/>
</dbReference>
<evidence type="ECO:0000259" key="4">
    <source>
        <dbReference type="Pfam" id="PF02278"/>
    </source>
</evidence>
<dbReference type="InterPro" id="IPR038970">
    <property type="entry name" value="Lyase_8"/>
</dbReference>
<dbReference type="Pfam" id="PF08124">
    <property type="entry name" value="Lyase_8_N"/>
    <property type="match status" value="1"/>
</dbReference>
<dbReference type="InterPro" id="IPR003159">
    <property type="entry name" value="Lyase_8_central_dom"/>
</dbReference>
<comment type="caution">
    <text evidence="7">The sequence shown here is derived from an EMBL/GenBank/DDBJ whole genome shotgun (WGS) entry which is preliminary data.</text>
</comment>
<dbReference type="SUPFAM" id="SSF48230">
    <property type="entry name" value="Chondroitin AC/alginate lyase"/>
    <property type="match status" value="1"/>
</dbReference>
<dbReference type="Pfam" id="PF02278">
    <property type="entry name" value="Lyase_8"/>
    <property type="match status" value="1"/>
</dbReference>
<dbReference type="InterPro" id="IPR012970">
    <property type="entry name" value="Lyase_8_alpha_N"/>
</dbReference>
<proteinExistence type="inferred from homology"/>
<comment type="similarity">
    <text evidence="1">Belongs to the polysaccharide lyase 8 family.</text>
</comment>
<keyword evidence="3" id="KW-0456">Lyase</keyword>
<dbReference type="Gene3D" id="1.50.10.100">
    <property type="entry name" value="Chondroitin AC/alginate lyase"/>
    <property type="match status" value="1"/>
</dbReference>
<organism evidence="7 8">
    <name type="scientific">Agrocybe chaxingu</name>
    <dbReference type="NCBI Taxonomy" id="84603"/>
    <lineage>
        <taxon>Eukaryota</taxon>
        <taxon>Fungi</taxon>
        <taxon>Dikarya</taxon>
        <taxon>Basidiomycota</taxon>
        <taxon>Agaricomycotina</taxon>
        <taxon>Agaricomycetes</taxon>
        <taxon>Agaricomycetidae</taxon>
        <taxon>Agaricales</taxon>
        <taxon>Agaricineae</taxon>
        <taxon>Strophariaceae</taxon>
        <taxon>Agrocybe</taxon>
    </lineage>
</organism>
<dbReference type="InterPro" id="IPR011071">
    <property type="entry name" value="Lyase_8-like_C"/>
</dbReference>
<dbReference type="OrthoDB" id="5980780at2759"/>
<evidence type="ECO:0000313" key="8">
    <source>
        <dbReference type="Proteomes" id="UP001148786"/>
    </source>
</evidence>
<dbReference type="Pfam" id="PF02884">
    <property type="entry name" value="Lyase_8_C"/>
    <property type="match status" value="1"/>
</dbReference>
<evidence type="ECO:0000259" key="6">
    <source>
        <dbReference type="Pfam" id="PF08124"/>
    </source>
</evidence>
<dbReference type="PANTHER" id="PTHR38481">
    <property type="entry name" value="HYALURONATE LYASE"/>
    <property type="match status" value="1"/>
</dbReference>
<dbReference type="EMBL" id="JANKHO010000336">
    <property type="protein sequence ID" value="KAJ3511292.1"/>
    <property type="molecule type" value="Genomic_DNA"/>
</dbReference>
<evidence type="ECO:0000259" key="5">
    <source>
        <dbReference type="Pfam" id="PF02884"/>
    </source>
</evidence>
<evidence type="ECO:0000313" key="7">
    <source>
        <dbReference type="EMBL" id="KAJ3511292.1"/>
    </source>
</evidence>
<feature type="domain" description="Polysaccharide lyase family 8 C-terminal" evidence="5">
    <location>
        <begin position="679"/>
        <end position="750"/>
    </location>
</feature>
<gene>
    <name evidence="7" type="ORF">NLJ89_g4183</name>
</gene>
<dbReference type="InterPro" id="IPR004103">
    <property type="entry name" value="Lyase_8_C"/>
</dbReference>
<evidence type="ECO:0000256" key="1">
    <source>
        <dbReference type="ARBA" id="ARBA00006699"/>
    </source>
</evidence>
<evidence type="ECO:0008006" key="9">
    <source>
        <dbReference type="Google" id="ProtNLM"/>
    </source>
</evidence>
<evidence type="ECO:0000256" key="3">
    <source>
        <dbReference type="ARBA" id="ARBA00023239"/>
    </source>
</evidence>
<evidence type="ECO:0000256" key="2">
    <source>
        <dbReference type="ARBA" id="ARBA00022729"/>
    </source>
</evidence>
<dbReference type="SUPFAM" id="SSF49863">
    <property type="entry name" value="Hyaluronate lyase-like, C-terminal domain"/>
    <property type="match status" value="1"/>
</dbReference>
<dbReference type="GO" id="GO:0005576">
    <property type="term" value="C:extracellular region"/>
    <property type="evidence" value="ECO:0007669"/>
    <property type="project" value="InterPro"/>
</dbReference>
<dbReference type="Gene3D" id="2.70.98.10">
    <property type="match status" value="1"/>
</dbReference>
<dbReference type="GO" id="GO:0030246">
    <property type="term" value="F:carbohydrate binding"/>
    <property type="evidence" value="ECO:0007669"/>
    <property type="project" value="InterPro"/>
</dbReference>
<dbReference type="Proteomes" id="UP001148786">
    <property type="component" value="Unassembled WGS sequence"/>
</dbReference>
<dbReference type="InterPro" id="IPR014718">
    <property type="entry name" value="GH-type_carb-bd"/>
</dbReference>
<dbReference type="InterPro" id="IPR011013">
    <property type="entry name" value="Gal_mutarotase_sf_dom"/>
</dbReference>
<sequence length="791" mass="85310">MNSSVSGSLAIPLITSDLVSSHVSTASSSSLLTANPTVTANLTTSGLPAVSSAATITNSAMSSGTTTATGAQPTKTIDLSLLEEIWVLQSRRLSSIVGAIGSPNSIPAWLSSLDSQGKWPDDEVDYTTGCAARRANWPAQEHWQRILRMAGAWHGGVPGGTQFVKDPNLRAAISRAMDYWFNRDFANNPACLDSGGTSACSCDNADNSLWNTNWYSNIILIPSLLGQSCLLLNETLAQEQLSSCSRMTLRSYGTFDRFVNGLGTLTGANTLDVARIGIDQALLTYNTSLLTDAYRRVHLEVQIKNGIKVDGVRADGSFGQHAGILYNGNYGKDYTNEVLDLEVEAGGTRFAAGAESRNALATLFDGHRWMIYRNVLTDLLHWDFSALGRFISFPVIDAQASGSIKINLTQVLVLGEQWSSGTLIDFANDLSFDTTSANAGQLEGNRMFYANDYMPKGFHLSDGVLHTYLQGNEYEDIAAAWDWNLIPGITVDYKATLLVCATTQQTGLESFVGGVSDGEIGVGAMRYTTPLTKTLHWQKAWFFLEDDVQHVMVSALSSTTNASVFSVLDQRRYAGSLIVDGVARQDPTMRRASIQTFWHGDVGYLFNQSFSLSFEVGKKTGEWSAIGTSTQPPATFHLFAAWIEHDLALSPIAYTVFPGTTHSAFVQKAHRLAAGIQNIRNDANVSAIYDRVHRTIMAVFWNTLGGSATVVPDITSAPITVTSNGNIGVIYKVASGQVTVADPSQSLISVQLSLDLGQGRKPPHWAGQSKSLIFQLPSGGLAGSSVTQRID</sequence>
<name>A0A9W8K363_9AGAR</name>
<protein>
    <recommendedName>
        <fullName evidence="9">Polysaccharide lyase family 8 protein</fullName>
    </recommendedName>
</protein>